<proteinExistence type="predicted"/>
<feature type="compositionally biased region" description="Basic and acidic residues" evidence="1">
    <location>
        <begin position="11"/>
        <end position="24"/>
    </location>
</feature>
<feature type="region of interest" description="Disordered" evidence="1">
    <location>
        <begin position="1"/>
        <end position="30"/>
    </location>
</feature>
<organism evidence="2 3">
    <name type="scientific">Candidatus Collierbacteria bacterium GW2011_GWC2_44_18</name>
    <dbReference type="NCBI Taxonomy" id="1618392"/>
    <lineage>
        <taxon>Bacteria</taxon>
        <taxon>Candidatus Collieribacteriota</taxon>
    </lineage>
</organism>
<dbReference type="STRING" id="1618392.UW41_C0037G0001"/>
<protein>
    <submittedName>
        <fullName evidence="2">Uncharacterized protein</fullName>
    </submittedName>
</protein>
<evidence type="ECO:0000313" key="2">
    <source>
        <dbReference type="EMBL" id="KKT48221.1"/>
    </source>
</evidence>
<feature type="non-terminal residue" evidence="2">
    <location>
        <position position="30"/>
    </location>
</feature>
<sequence length="30" mass="3202">MIGDNVGPGHDFGDGTKRVGRDLSFEPVDI</sequence>
<evidence type="ECO:0000256" key="1">
    <source>
        <dbReference type="SAM" id="MobiDB-lite"/>
    </source>
</evidence>
<dbReference type="AlphaFoldDB" id="A0A0G1HM00"/>
<accession>A0A0G1HM00</accession>
<reference evidence="2 3" key="1">
    <citation type="journal article" date="2015" name="Nature">
        <title>rRNA introns, odd ribosomes, and small enigmatic genomes across a large radiation of phyla.</title>
        <authorList>
            <person name="Brown C.T."/>
            <person name="Hug L.A."/>
            <person name="Thomas B.C."/>
            <person name="Sharon I."/>
            <person name="Castelle C.J."/>
            <person name="Singh A."/>
            <person name="Wilkins M.J."/>
            <person name="Williams K.H."/>
            <person name="Banfield J.F."/>
        </authorList>
    </citation>
    <scope>NUCLEOTIDE SEQUENCE [LARGE SCALE GENOMIC DNA]</scope>
</reference>
<evidence type="ECO:0000313" key="3">
    <source>
        <dbReference type="Proteomes" id="UP000034172"/>
    </source>
</evidence>
<dbReference type="Proteomes" id="UP000034172">
    <property type="component" value="Unassembled WGS sequence"/>
</dbReference>
<gene>
    <name evidence="2" type="ORF">UW41_C0037G0001</name>
</gene>
<name>A0A0G1HM00_9BACT</name>
<dbReference type="EMBL" id="LCIE01000037">
    <property type="protein sequence ID" value="KKT48221.1"/>
    <property type="molecule type" value="Genomic_DNA"/>
</dbReference>
<comment type="caution">
    <text evidence="2">The sequence shown here is derived from an EMBL/GenBank/DDBJ whole genome shotgun (WGS) entry which is preliminary data.</text>
</comment>